<accession>A0A2N5U2U7</accession>
<evidence type="ECO:0000313" key="2">
    <source>
        <dbReference type="Proteomes" id="UP000235388"/>
    </source>
</evidence>
<sequence length="348" mass="38804">MLEFQIKYMGEASFLLGMKLDRVTDGLILHQDQYIERKLAEFNFSHFPPSTCPLNPKSHIQKATADEVSQFSALGVNYRALIGSLNYLSVLTRPDISYSVSKLSQFLEHPGINHYRAAVQVFRYLHHTKSRGLLFCKNSVSPLIIAVDADWGNCPNTRRSHTGYISLLNNHIISWKSTKQCTVSLSSTEAEYKALSDAGKEASWLINLCQEIFPDNSITSAVVQIDNRGAIDLARSQVSQNGFRTKHMDLRLHFIRDLLKNKIISLEYVSSFNNPSNFLTKPVGKSNIVRSLQSYTSSLLTSGASHPTAQSMGACQDEIMDPPTDPNYDAFIADAITQAGPDQDTAEH</sequence>
<name>A0A2N5U2U7_9BASI</name>
<dbReference type="CDD" id="cd09272">
    <property type="entry name" value="RNase_HI_RT_Ty1"/>
    <property type="match status" value="1"/>
</dbReference>
<protein>
    <recommendedName>
        <fullName evidence="3">Reverse transcriptase Ty1/copia-type domain-containing protein</fullName>
    </recommendedName>
</protein>
<proteinExistence type="predicted"/>
<dbReference type="Proteomes" id="UP000235388">
    <property type="component" value="Unassembled WGS sequence"/>
</dbReference>
<dbReference type="AlphaFoldDB" id="A0A2N5U2U7"/>
<dbReference type="EMBL" id="PGCJ01000332">
    <property type="protein sequence ID" value="PLW32067.1"/>
    <property type="molecule type" value="Genomic_DNA"/>
</dbReference>
<dbReference type="PANTHER" id="PTHR11439">
    <property type="entry name" value="GAG-POL-RELATED RETROTRANSPOSON"/>
    <property type="match status" value="1"/>
</dbReference>
<organism evidence="1 2">
    <name type="scientific">Puccinia coronata f. sp. avenae</name>
    <dbReference type="NCBI Taxonomy" id="200324"/>
    <lineage>
        <taxon>Eukaryota</taxon>
        <taxon>Fungi</taxon>
        <taxon>Dikarya</taxon>
        <taxon>Basidiomycota</taxon>
        <taxon>Pucciniomycotina</taxon>
        <taxon>Pucciniomycetes</taxon>
        <taxon>Pucciniales</taxon>
        <taxon>Pucciniaceae</taxon>
        <taxon>Puccinia</taxon>
    </lineage>
</organism>
<evidence type="ECO:0008006" key="3">
    <source>
        <dbReference type="Google" id="ProtNLM"/>
    </source>
</evidence>
<dbReference type="OrthoDB" id="3255262at2759"/>
<keyword evidence="2" id="KW-1185">Reference proteome</keyword>
<dbReference type="PANTHER" id="PTHR11439:SF483">
    <property type="entry name" value="PEPTIDE SYNTHASE GLIP-LIKE, PUTATIVE (AFU_ORTHOLOGUE AFUA_3G12920)-RELATED"/>
    <property type="match status" value="1"/>
</dbReference>
<gene>
    <name evidence="1" type="ORF">PCANC_24578</name>
</gene>
<evidence type="ECO:0000313" key="1">
    <source>
        <dbReference type="EMBL" id="PLW32067.1"/>
    </source>
</evidence>
<comment type="caution">
    <text evidence="1">The sequence shown here is derived from an EMBL/GenBank/DDBJ whole genome shotgun (WGS) entry which is preliminary data.</text>
</comment>
<reference evidence="1 2" key="1">
    <citation type="submission" date="2017-11" db="EMBL/GenBank/DDBJ databases">
        <title>De novo assembly and phasing of dikaryotic genomes from two isolates of Puccinia coronata f. sp. avenae, the causal agent of oat crown rust.</title>
        <authorList>
            <person name="Miller M.E."/>
            <person name="Zhang Y."/>
            <person name="Omidvar V."/>
            <person name="Sperschneider J."/>
            <person name="Schwessinger B."/>
            <person name="Raley C."/>
            <person name="Palmer J.M."/>
            <person name="Garnica D."/>
            <person name="Upadhyaya N."/>
            <person name="Rathjen J."/>
            <person name="Taylor J.M."/>
            <person name="Park R.F."/>
            <person name="Dodds P.N."/>
            <person name="Hirsch C.D."/>
            <person name="Kianian S.F."/>
            <person name="Figueroa M."/>
        </authorList>
    </citation>
    <scope>NUCLEOTIDE SEQUENCE [LARGE SCALE GENOMIC DNA]</scope>
    <source>
        <strain evidence="1">12NC29</strain>
    </source>
</reference>
<dbReference type="STRING" id="200324.A0A2N5U2U7"/>